<sequence length="206" mass="22949">MKDHRIETLWSLLPARFIPVYRSNYSKLTSSLARMTSSLTLTQQPSSNKPTPFLVSLPCFSLSPYNEQVRKIVSIGCSVGMSELRSVEAGKDGCVAYLSFPSFANSLFASETWARRCDFTVRLLLESYKKRQNSFLNRRRGTNLWSKLVQAAQVSKELPKKGGTGYVEGYPGGSRLTGIPGPKRVLPWSMVQPGLAMEQACERGTK</sequence>
<comment type="caution">
    <text evidence="1">The sequence shown here is derived from an EMBL/GenBank/DDBJ whole genome shotgun (WGS) entry which is preliminary data.</text>
</comment>
<evidence type="ECO:0000313" key="1">
    <source>
        <dbReference type="EMBL" id="KAK8523646.1"/>
    </source>
</evidence>
<dbReference type="Proteomes" id="UP001472677">
    <property type="component" value="Unassembled WGS sequence"/>
</dbReference>
<protein>
    <submittedName>
        <fullName evidence="1">Uncharacterized protein</fullName>
    </submittedName>
</protein>
<organism evidence="1 2">
    <name type="scientific">Hibiscus sabdariffa</name>
    <name type="common">roselle</name>
    <dbReference type="NCBI Taxonomy" id="183260"/>
    <lineage>
        <taxon>Eukaryota</taxon>
        <taxon>Viridiplantae</taxon>
        <taxon>Streptophyta</taxon>
        <taxon>Embryophyta</taxon>
        <taxon>Tracheophyta</taxon>
        <taxon>Spermatophyta</taxon>
        <taxon>Magnoliopsida</taxon>
        <taxon>eudicotyledons</taxon>
        <taxon>Gunneridae</taxon>
        <taxon>Pentapetalae</taxon>
        <taxon>rosids</taxon>
        <taxon>malvids</taxon>
        <taxon>Malvales</taxon>
        <taxon>Malvaceae</taxon>
        <taxon>Malvoideae</taxon>
        <taxon>Hibiscus</taxon>
    </lineage>
</organism>
<accession>A0ABR2CV43</accession>
<reference evidence="1 2" key="1">
    <citation type="journal article" date="2024" name="G3 (Bethesda)">
        <title>Genome assembly of Hibiscus sabdariffa L. provides insights into metabolisms of medicinal natural products.</title>
        <authorList>
            <person name="Kim T."/>
        </authorList>
    </citation>
    <scope>NUCLEOTIDE SEQUENCE [LARGE SCALE GENOMIC DNA]</scope>
    <source>
        <strain evidence="1">TK-2024</strain>
        <tissue evidence="1">Old leaves</tissue>
    </source>
</reference>
<evidence type="ECO:0000313" key="2">
    <source>
        <dbReference type="Proteomes" id="UP001472677"/>
    </source>
</evidence>
<gene>
    <name evidence="1" type="ORF">V6N12_013731</name>
</gene>
<keyword evidence="2" id="KW-1185">Reference proteome</keyword>
<dbReference type="EMBL" id="JBBPBM010000042">
    <property type="protein sequence ID" value="KAK8523646.1"/>
    <property type="molecule type" value="Genomic_DNA"/>
</dbReference>
<name>A0ABR2CV43_9ROSI</name>
<proteinExistence type="predicted"/>